<protein>
    <submittedName>
        <fullName evidence="2">Putative secreted peptide</fullName>
    </submittedName>
</protein>
<evidence type="ECO:0000313" key="2">
    <source>
        <dbReference type="EMBL" id="MBW33206.1"/>
    </source>
</evidence>
<proteinExistence type="predicted"/>
<dbReference type="AlphaFoldDB" id="A0A2M3ZXA9"/>
<feature type="chain" id="PRO_5014882505" evidence="1">
    <location>
        <begin position="28"/>
        <end position="72"/>
    </location>
</feature>
<sequence>MHLCIPTHLLLLAAALLFSLFLSLSLAHGQVRWRWPPDAPFLERTTLPSLSPATQKDVPCSGFRRPGCFFFV</sequence>
<dbReference type="EMBL" id="GGFM01012455">
    <property type="protein sequence ID" value="MBW33206.1"/>
    <property type="molecule type" value="Transcribed_RNA"/>
</dbReference>
<reference evidence="2" key="1">
    <citation type="submission" date="2018-01" db="EMBL/GenBank/DDBJ databases">
        <title>An insight into the sialome of Amazonian anophelines.</title>
        <authorList>
            <person name="Ribeiro J.M."/>
            <person name="Scarpassa V."/>
            <person name="Calvo E."/>
        </authorList>
    </citation>
    <scope>NUCLEOTIDE SEQUENCE</scope>
    <source>
        <tissue evidence="2">Salivary glands</tissue>
    </source>
</reference>
<feature type="signal peptide" evidence="1">
    <location>
        <begin position="1"/>
        <end position="27"/>
    </location>
</feature>
<keyword evidence="1" id="KW-0732">Signal</keyword>
<organism evidence="2">
    <name type="scientific">Anopheles braziliensis</name>
    <dbReference type="NCBI Taxonomy" id="58242"/>
    <lineage>
        <taxon>Eukaryota</taxon>
        <taxon>Metazoa</taxon>
        <taxon>Ecdysozoa</taxon>
        <taxon>Arthropoda</taxon>
        <taxon>Hexapoda</taxon>
        <taxon>Insecta</taxon>
        <taxon>Pterygota</taxon>
        <taxon>Neoptera</taxon>
        <taxon>Endopterygota</taxon>
        <taxon>Diptera</taxon>
        <taxon>Nematocera</taxon>
        <taxon>Culicoidea</taxon>
        <taxon>Culicidae</taxon>
        <taxon>Anophelinae</taxon>
        <taxon>Anopheles</taxon>
    </lineage>
</organism>
<evidence type="ECO:0000256" key="1">
    <source>
        <dbReference type="SAM" id="SignalP"/>
    </source>
</evidence>
<accession>A0A2M3ZXA9</accession>
<name>A0A2M3ZXA9_9DIPT</name>